<evidence type="ECO:0000313" key="2">
    <source>
        <dbReference type="EMBL" id="MDP9847710.1"/>
    </source>
</evidence>
<feature type="region of interest" description="Disordered" evidence="1">
    <location>
        <begin position="53"/>
        <end position="73"/>
    </location>
</feature>
<keyword evidence="3" id="KW-1185">Reference proteome</keyword>
<name>A0ABT9QLT0_9ACTN</name>
<accession>A0ABT9QLT0</accession>
<dbReference type="RefSeq" id="WP_307564775.1">
    <property type="nucleotide sequence ID" value="NZ_JAUSQU010000001.1"/>
</dbReference>
<reference evidence="2 3" key="1">
    <citation type="submission" date="2023-07" db="EMBL/GenBank/DDBJ databases">
        <title>Sequencing the genomes of 1000 actinobacteria strains.</title>
        <authorList>
            <person name="Klenk H.-P."/>
        </authorList>
    </citation>
    <scope>NUCLEOTIDE SEQUENCE [LARGE SCALE GENOMIC DNA]</scope>
    <source>
        <strain evidence="2 3">DSM 46740</strain>
    </source>
</reference>
<evidence type="ECO:0000313" key="3">
    <source>
        <dbReference type="Proteomes" id="UP001225356"/>
    </source>
</evidence>
<organism evidence="2 3">
    <name type="scientific">Streptosporangium lutulentum</name>
    <dbReference type="NCBI Taxonomy" id="1461250"/>
    <lineage>
        <taxon>Bacteria</taxon>
        <taxon>Bacillati</taxon>
        <taxon>Actinomycetota</taxon>
        <taxon>Actinomycetes</taxon>
        <taxon>Streptosporangiales</taxon>
        <taxon>Streptosporangiaceae</taxon>
        <taxon>Streptosporangium</taxon>
    </lineage>
</organism>
<comment type="caution">
    <text evidence="2">The sequence shown here is derived from an EMBL/GenBank/DDBJ whole genome shotgun (WGS) entry which is preliminary data.</text>
</comment>
<dbReference type="EMBL" id="JAUSQU010000001">
    <property type="protein sequence ID" value="MDP9847710.1"/>
    <property type="molecule type" value="Genomic_DNA"/>
</dbReference>
<sequence>MSDDQTALDRLIALVPPPIEPAFGAGGWEELAADMGLRFHPCSPGSTVRRFRDESGLGSAPEARPTFMVSALH</sequence>
<evidence type="ECO:0000256" key="1">
    <source>
        <dbReference type="SAM" id="MobiDB-lite"/>
    </source>
</evidence>
<dbReference type="Proteomes" id="UP001225356">
    <property type="component" value="Unassembled WGS sequence"/>
</dbReference>
<proteinExistence type="predicted"/>
<gene>
    <name evidence="2" type="ORF">J2853_006921</name>
</gene>
<protein>
    <submittedName>
        <fullName evidence="2">Uncharacterized protein</fullName>
    </submittedName>
</protein>